<evidence type="ECO:0000256" key="1">
    <source>
        <dbReference type="ARBA" id="ARBA00022448"/>
    </source>
</evidence>
<sequence>MAITLVCPACGAVNRLPAEKLGAAPRCGECHKPLFDGHPANVDEAGLARHLKNDGVPVLIDIWAPWCGPCRSMAPHYEQAAAQLEPRMRLLKLNGDDAPGTMTRYGVRAIPTLLLFKDGVLVKQNAGAMTAEQIVRWARQAVG</sequence>
<comment type="caution">
    <text evidence="6">The sequence shown here is derived from an EMBL/GenBank/DDBJ whole genome shotgun (WGS) entry which is preliminary data.</text>
</comment>
<gene>
    <name evidence="6" type="ORF">GCM10010909_11800</name>
</gene>
<name>A0ABQ6A8T7_9PROT</name>
<dbReference type="Gene3D" id="3.40.30.10">
    <property type="entry name" value="Glutaredoxin"/>
    <property type="match status" value="1"/>
</dbReference>
<dbReference type="CDD" id="cd02947">
    <property type="entry name" value="TRX_family"/>
    <property type="match status" value="1"/>
</dbReference>
<keyword evidence="7" id="KW-1185">Reference proteome</keyword>
<proteinExistence type="predicted"/>
<evidence type="ECO:0000256" key="4">
    <source>
        <dbReference type="ARBA" id="ARBA00023284"/>
    </source>
</evidence>
<dbReference type="InterPro" id="IPR036249">
    <property type="entry name" value="Thioredoxin-like_sf"/>
</dbReference>
<evidence type="ECO:0000259" key="5">
    <source>
        <dbReference type="PROSITE" id="PS51352"/>
    </source>
</evidence>
<evidence type="ECO:0000313" key="7">
    <source>
        <dbReference type="Proteomes" id="UP001156641"/>
    </source>
</evidence>
<dbReference type="NCBIfam" id="NF008229">
    <property type="entry name" value="PRK10996.1"/>
    <property type="match status" value="1"/>
</dbReference>
<protein>
    <submittedName>
        <fullName evidence="6">Thiol reductase thioredoxin</fullName>
    </submittedName>
</protein>
<dbReference type="PANTHER" id="PTHR45663">
    <property type="entry name" value="GEO12009P1"/>
    <property type="match status" value="1"/>
</dbReference>
<dbReference type="PRINTS" id="PR00421">
    <property type="entry name" value="THIOREDOXIN"/>
</dbReference>
<dbReference type="SUPFAM" id="SSF52833">
    <property type="entry name" value="Thioredoxin-like"/>
    <property type="match status" value="1"/>
</dbReference>
<dbReference type="Proteomes" id="UP001156641">
    <property type="component" value="Unassembled WGS sequence"/>
</dbReference>
<evidence type="ECO:0000256" key="2">
    <source>
        <dbReference type="ARBA" id="ARBA00022982"/>
    </source>
</evidence>
<feature type="domain" description="Thioredoxin" evidence="5">
    <location>
        <begin position="18"/>
        <end position="143"/>
    </location>
</feature>
<evidence type="ECO:0000313" key="6">
    <source>
        <dbReference type="EMBL" id="GLR66500.1"/>
    </source>
</evidence>
<dbReference type="InterPro" id="IPR017937">
    <property type="entry name" value="Thioredoxin_CS"/>
</dbReference>
<keyword evidence="2" id="KW-0249">Electron transport</keyword>
<dbReference type="PANTHER" id="PTHR45663:SF11">
    <property type="entry name" value="GEO12009P1"/>
    <property type="match status" value="1"/>
</dbReference>
<keyword evidence="1" id="KW-0813">Transport</keyword>
<dbReference type="Gene3D" id="2.30.30.380">
    <property type="entry name" value="Zn-finger domain of Sec23/24"/>
    <property type="match status" value="1"/>
</dbReference>
<dbReference type="EMBL" id="BSOS01000025">
    <property type="protein sequence ID" value="GLR66500.1"/>
    <property type="molecule type" value="Genomic_DNA"/>
</dbReference>
<dbReference type="RefSeq" id="WP_284257197.1">
    <property type="nucleotide sequence ID" value="NZ_BSOS01000025.1"/>
</dbReference>
<evidence type="ECO:0000256" key="3">
    <source>
        <dbReference type="ARBA" id="ARBA00023157"/>
    </source>
</evidence>
<accession>A0ABQ6A8T7</accession>
<dbReference type="Pfam" id="PF00085">
    <property type="entry name" value="Thioredoxin"/>
    <property type="match status" value="1"/>
</dbReference>
<dbReference type="PROSITE" id="PS00194">
    <property type="entry name" value="THIOREDOXIN_1"/>
    <property type="match status" value="1"/>
</dbReference>
<keyword evidence="3" id="KW-1015">Disulfide bond</keyword>
<dbReference type="InterPro" id="IPR013766">
    <property type="entry name" value="Thioredoxin_domain"/>
</dbReference>
<keyword evidence="4" id="KW-0676">Redox-active center</keyword>
<organism evidence="6 7">
    <name type="scientific">Acidocella aquatica</name>
    <dbReference type="NCBI Taxonomy" id="1922313"/>
    <lineage>
        <taxon>Bacteria</taxon>
        <taxon>Pseudomonadati</taxon>
        <taxon>Pseudomonadota</taxon>
        <taxon>Alphaproteobacteria</taxon>
        <taxon>Acetobacterales</taxon>
        <taxon>Acidocellaceae</taxon>
        <taxon>Acidocella</taxon>
    </lineage>
</organism>
<reference evidence="7" key="1">
    <citation type="journal article" date="2019" name="Int. J. Syst. Evol. Microbiol.">
        <title>The Global Catalogue of Microorganisms (GCM) 10K type strain sequencing project: providing services to taxonomists for standard genome sequencing and annotation.</title>
        <authorList>
            <consortium name="The Broad Institute Genomics Platform"/>
            <consortium name="The Broad Institute Genome Sequencing Center for Infectious Disease"/>
            <person name="Wu L."/>
            <person name="Ma J."/>
        </authorList>
    </citation>
    <scope>NUCLEOTIDE SEQUENCE [LARGE SCALE GENOMIC DNA]</scope>
    <source>
        <strain evidence="7">NBRC 112502</strain>
    </source>
</reference>
<dbReference type="Pfam" id="PF21352">
    <property type="entry name" value="Zn_ribbon_Thio2"/>
    <property type="match status" value="1"/>
</dbReference>
<dbReference type="PROSITE" id="PS51352">
    <property type="entry name" value="THIOREDOXIN_2"/>
    <property type="match status" value="1"/>
</dbReference>
<dbReference type="InterPro" id="IPR049299">
    <property type="entry name" value="Thio2_N"/>
</dbReference>